<sequence>MKRKLITATVTAVALSLPTAIANAAPAPTTGVELNVSQDQFVSGKATVNPGLGRTEGLQALKDLRAWAWDTNPLFRGYGYENYPAGTRLQDVAKKNGITTKAAYTQIQADENLNWIAIQRAFESAKSFAHQRPDGTDGSTATRHGSAPALESLACGTNQTMRSAIFDGFGRREVAALDQNGGNYSNSTGHAIHVLHPTHKVWGFGQVSISGSKCGNYTAAVNGQSLTKQDTTPSETKVYTLHRTPVPGERPTGQIQETPKPAPDQGNKPAPAPGQAISSDFSSPTAIAGTIIAALTFLGGLWAIIQQFLPRR</sequence>
<dbReference type="Proteomes" id="UP000000492">
    <property type="component" value="Chromosome"/>
</dbReference>
<evidence type="ECO:0000256" key="1">
    <source>
        <dbReference type="SAM" id="MobiDB-lite"/>
    </source>
</evidence>
<proteinExistence type="predicted"/>
<dbReference type="EMBL" id="CP002857">
    <property type="protein sequence ID" value="AEI09282.1"/>
    <property type="molecule type" value="Genomic_DNA"/>
</dbReference>
<keyword evidence="2" id="KW-0472">Membrane</keyword>
<keyword evidence="5" id="KW-1185">Reference proteome</keyword>
<keyword evidence="2" id="KW-1133">Transmembrane helix</keyword>
<evidence type="ECO:0000256" key="3">
    <source>
        <dbReference type="SAM" id="SignalP"/>
    </source>
</evidence>
<feature type="region of interest" description="Disordered" evidence="1">
    <location>
        <begin position="243"/>
        <end position="279"/>
    </location>
</feature>
<gene>
    <name evidence="4" type="ordered locus">CRES_0926</name>
</gene>
<organism evidence="4 5">
    <name type="scientific">Corynebacterium resistens (strain DSM 45100 / JCM 12819 / GTC 2026 / SICGH 158)</name>
    <dbReference type="NCBI Taxonomy" id="662755"/>
    <lineage>
        <taxon>Bacteria</taxon>
        <taxon>Bacillati</taxon>
        <taxon>Actinomycetota</taxon>
        <taxon>Actinomycetes</taxon>
        <taxon>Mycobacteriales</taxon>
        <taxon>Corynebacteriaceae</taxon>
        <taxon>Corynebacterium</taxon>
    </lineage>
</organism>
<dbReference type="KEGG" id="crd:CRES_0926"/>
<accession>F8E1B8</accession>
<evidence type="ECO:0000313" key="5">
    <source>
        <dbReference type="Proteomes" id="UP000000492"/>
    </source>
</evidence>
<dbReference type="OrthoDB" id="4398810at2"/>
<feature type="signal peptide" evidence="3">
    <location>
        <begin position="1"/>
        <end position="24"/>
    </location>
</feature>
<dbReference type="HOGENOM" id="CLU_893463_0_0_11"/>
<feature type="transmembrane region" description="Helical" evidence="2">
    <location>
        <begin position="286"/>
        <end position="305"/>
    </location>
</feature>
<protein>
    <submittedName>
        <fullName evidence="4">Secreted protein</fullName>
    </submittedName>
</protein>
<dbReference type="AlphaFoldDB" id="F8E1B8"/>
<evidence type="ECO:0000313" key="4">
    <source>
        <dbReference type="EMBL" id="AEI09282.1"/>
    </source>
</evidence>
<keyword evidence="3" id="KW-0732">Signal</keyword>
<dbReference type="RefSeq" id="WP_013888298.1">
    <property type="nucleotide sequence ID" value="NC_015673.1"/>
</dbReference>
<name>F8E1B8_CORRG</name>
<feature type="chain" id="PRO_5003369222" evidence="3">
    <location>
        <begin position="25"/>
        <end position="312"/>
    </location>
</feature>
<dbReference type="eggNOG" id="ENOG5031WR0">
    <property type="taxonomic scope" value="Bacteria"/>
</dbReference>
<evidence type="ECO:0000256" key="2">
    <source>
        <dbReference type="SAM" id="Phobius"/>
    </source>
</evidence>
<keyword evidence="2" id="KW-0812">Transmembrane</keyword>
<reference evidence="4 5" key="1">
    <citation type="journal article" date="2012" name="BMC Genomics">
        <title>Complete genome sequence, lifestyle, and multi-drug resistance of the human pathogen Corynebacterium resistens DSM 45100 isolated from blood samples of a leukemia patient.</title>
        <authorList>
            <person name="Schroder J."/>
            <person name="Maus I."/>
            <person name="Meyer K."/>
            <person name="Wordemann S."/>
            <person name="Blom J."/>
            <person name="Jaenicke S."/>
            <person name="Schneider J."/>
            <person name="Trost E."/>
            <person name="Tauch A."/>
        </authorList>
    </citation>
    <scope>NUCLEOTIDE SEQUENCE [LARGE SCALE GENOMIC DNA]</scope>
    <source>
        <strain evidence="5">DSM 45100 / JCM 12819 / CCUG 50093 / GTC 2026 / SICGH 158</strain>
    </source>
</reference>